<dbReference type="KEGG" id="lfv:LF543_01300"/>
<evidence type="ECO:0000259" key="3">
    <source>
        <dbReference type="PROSITE" id="PS50977"/>
    </source>
</evidence>
<accession>A0AAE6P2W6</accession>
<evidence type="ECO:0000313" key="4">
    <source>
        <dbReference type="EMBL" id="QFX93303.1"/>
    </source>
</evidence>
<keyword evidence="1 2" id="KW-0238">DNA-binding</keyword>
<dbReference type="Pfam" id="PF00440">
    <property type="entry name" value="TetR_N"/>
    <property type="match status" value="1"/>
</dbReference>
<feature type="domain" description="HTH tetR-type" evidence="3">
    <location>
        <begin position="10"/>
        <end position="70"/>
    </location>
</feature>
<gene>
    <name evidence="4" type="ORF">LF543_01300</name>
</gene>
<dbReference type="EMBL" id="CP045562">
    <property type="protein sequence ID" value="QFX93303.1"/>
    <property type="molecule type" value="Genomic_DNA"/>
</dbReference>
<dbReference type="PANTHER" id="PTHR43479">
    <property type="entry name" value="ACREF/ENVCD OPERON REPRESSOR-RELATED"/>
    <property type="match status" value="1"/>
</dbReference>
<sequence>MNGEIMSKKETAKKRIIDGMFEMLQTKSYQEITVKDVSKHVGVSRMTFYRNFHTKEDVIVGQFQETFTTFINRLLAQKISNFNGLATTFFTIIKENKPMMDAIVDNDLSYLLLKVLKKYITNLVDDDILELRANSSKMLIAMIYGGLTEVLLTWTEDGMEEPVEELVIFASKYLNFKVN</sequence>
<dbReference type="InterPro" id="IPR039532">
    <property type="entry name" value="TetR_C_Firmicutes"/>
</dbReference>
<reference evidence="4 5" key="1">
    <citation type="submission" date="2019-10" db="EMBL/GenBank/DDBJ databases">
        <title>Genome sequencing of Lactobacillus fructivorans.</title>
        <authorList>
            <person name="Kim K."/>
        </authorList>
    </citation>
    <scope>NUCLEOTIDE SEQUENCE [LARGE SCALE GENOMIC DNA]</scope>
    <source>
        <strain evidence="4 5">LF543</strain>
    </source>
</reference>
<dbReference type="InterPro" id="IPR009057">
    <property type="entry name" value="Homeodomain-like_sf"/>
</dbReference>
<feature type="DNA-binding region" description="H-T-H motif" evidence="2">
    <location>
        <begin position="33"/>
        <end position="52"/>
    </location>
</feature>
<dbReference type="PROSITE" id="PS50977">
    <property type="entry name" value="HTH_TETR_2"/>
    <property type="match status" value="1"/>
</dbReference>
<dbReference type="PANTHER" id="PTHR43479:SF11">
    <property type="entry name" value="ACREF_ENVCD OPERON REPRESSOR-RELATED"/>
    <property type="match status" value="1"/>
</dbReference>
<dbReference type="Proteomes" id="UP000327194">
    <property type="component" value="Chromosome"/>
</dbReference>
<dbReference type="GO" id="GO:0003677">
    <property type="term" value="F:DNA binding"/>
    <property type="evidence" value="ECO:0007669"/>
    <property type="project" value="UniProtKB-UniRule"/>
</dbReference>
<dbReference type="Pfam" id="PF14278">
    <property type="entry name" value="TetR_C_8"/>
    <property type="match status" value="1"/>
</dbReference>
<dbReference type="InterPro" id="IPR050624">
    <property type="entry name" value="HTH-type_Tx_Regulator"/>
</dbReference>
<proteinExistence type="predicted"/>
<dbReference type="InterPro" id="IPR001647">
    <property type="entry name" value="HTH_TetR"/>
</dbReference>
<dbReference type="SUPFAM" id="SSF46689">
    <property type="entry name" value="Homeodomain-like"/>
    <property type="match status" value="1"/>
</dbReference>
<dbReference type="AlphaFoldDB" id="A0AAE6P2W6"/>
<protein>
    <submittedName>
        <fullName evidence="4">TetR family transcriptional regulator</fullName>
    </submittedName>
</protein>
<name>A0AAE6P2W6_9LACO</name>
<evidence type="ECO:0000256" key="1">
    <source>
        <dbReference type="ARBA" id="ARBA00023125"/>
    </source>
</evidence>
<evidence type="ECO:0000313" key="5">
    <source>
        <dbReference type="Proteomes" id="UP000327194"/>
    </source>
</evidence>
<organism evidence="4 5">
    <name type="scientific">Fructilactobacillus fructivorans</name>
    <dbReference type="NCBI Taxonomy" id="1614"/>
    <lineage>
        <taxon>Bacteria</taxon>
        <taxon>Bacillati</taxon>
        <taxon>Bacillota</taxon>
        <taxon>Bacilli</taxon>
        <taxon>Lactobacillales</taxon>
        <taxon>Lactobacillaceae</taxon>
        <taxon>Fructilactobacillus</taxon>
    </lineage>
</organism>
<dbReference type="Gene3D" id="1.10.357.10">
    <property type="entry name" value="Tetracycline Repressor, domain 2"/>
    <property type="match status" value="1"/>
</dbReference>
<evidence type="ECO:0000256" key="2">
    <source>
        <dbReference type="PROSITE-ProRule" id="PRU00335"/>
    </source>
</evidence>